<gene>
    <name evidence="1" type="ORF">METZ01_LOCUS178928</name>
</gene>
<dbReference type="EMBL" id="UINC01034747">
    <property type="protein sequence ID" value="SVB26074.1"/>
    <property type="molecule type" value="Genomic_DNA"/>
</dbReference>
<organism evidence="1">
    <name type="scientific">marine metagenome</name>
    <dbReference type="NCBI Taxonomy" id="408172"/>
    <lineage>
        <taxon>unclassified sequences</taxon>
        <taxon>metagenomes</taxon>
        <taxon>ecological metagenomes</taxon>
    </lineage>
</organism>
<accession>A0A382CJR3</accession>
<name>A0A382CJR3_9ZZZZ</name>
<proteinExistence type="predicted"/>
<dbReference type="AlphaFoldDB" id="A0A382CJR3"/>
<sequence length="117" mass="12603">GGPGVEHHWTQDIPILVRAMAKAGDTLFLIGPPDLVDEEETFTRLTKGDKDVEKILAQQDAALQGKQGAVMLVVNAKDGSTMARMKLPVLPVWDSLAVARGRLFYTTQEGGVVSMGE</sequence>
<feature type="non-terminal residue" evidence="1">
    <location>
        <position position="1"/>
    </location>
</feature>
<evidence type="ECO:0000313" key="1">
    <source>
        <dbReference type="EMBL" id="SVB26074.1"/>
    </source>
</evidence>
<protein>
    <submittedName>
        <fullName evidence="1">Uncharacterized protein</fullName>
    </submittedName>
</protein>
<reference evidence="1" key="1">
    <citation type="submission" date="2018-05" db="EMBL/GenBank/DDBJ databases">
        <authorList>
            <person name="Lanie J.A."/>
            <person name="Ng W.-L."/>
            <person name="Kazmierczak K.M."/>
            <person name="Andrzejewski T.M."/>
            <person name="Davidsen T.M."/>
            <person name="Wayne K.J."/>
            <person name="Tettelin H."/>
            <person name="Glass J.I."/>
            <person name="Rusch D."/>
            <person name="Podicherti R."/>
            <person name="Tsui H.-C.T."/>
            <person name="Winkler M.E."/>
        </authorList>
    </citation>
    <scope>NUCLEOTIDE SEQUENCE</scope>
</reference>